<evidence type="ECO:0000313" key="1">
    <source>
        <dbReference type="EMBL" id="WPF90077.1"/>
    </source>
</evidence>
<dbReference type="EMBL" id="CP138348">
    <property type="protein sequence ID" value="WPF90077.1"/>
    <property type="molecule type" value="Genomic_DNA"/>
</dbReference>
<dbReference type="GO" id="GO:0016020">
    <property type="term" value="C:membrane"/>
    <property type="evidence" value="ECO:0007669"/>
    <property type="project" value="InterPro"/>
</dbReference>
<dbReference type="GO" id="GO:0008146">
    <property type="term" value="F:sulfotransferase activity"/>
    <property type="evidence" value="ECO:0007669"/>
    <property type="project" value="InterPro"/>
</dbReference>
<sequence length="179" mass="21686">MKLVFNHIPKTGGTSLFSIFQNSYTNYLSLNSTILNLYSYHQLNALFHKSEFIQFHSIELINIRPFLLNDILLDGYFFSIVRHPVERLVSLWNHQWENNFFWRGFLCDQDKQPKDKYDFDDFLIKFYDEMPHLSNPINDSLNFYINPSNRKSFHTIFHDYYLFIADFCHLEQLFILMKM</sequence>
<dbReference type="Gene3D" id="3.40.50.300">
    <property type="entry name" value="P-loop containing nucleotide triphosphate hydrolases"/>
    <property type="match status" value="1"/>
</dbReference>
<protein>
    <submittedName>
        <fullName evidence="1">Sulfotransferase family 2 domain-containing protein</fullName>
    </submittedName>
</protein>
<name>A0AAF0ZKA3_9CHRO</name>
<organism evidence="1">
    <name type="scientific">Cyanobacterium aponinum AL20115</name>
    <dbReference type="NCBI Taxonomy" id="3090662"/>
    <lineage>
        <taxon>Bacteria</taxon>
        <taxon>Bacillati</taxon>
        <taxon>Cyanobacteriota</taxon>
        <taxon>Cyanophyceae</taxon>
        <taxon>Oscillatoriophycideae</taxon>
        <taxon>Chroococcales</taxon>
        <taxon>Geminocystaceae</taxon>
        <taxon>Cyanobacterium</taxon>
    </lineage>
</organism>
<reference evidence="1" key="1">
    <citation type="submission" date="2023-11" db="EMBL/GenBank/DDBJ databases">
        <title>Genome sequence of Cyanobacterium aponinum BCRC AL20115.</title>
        <authorList>
            <person name="Chang H.-Y."/>
            <person name="Lin K.-M."/>
            <person name="Hsueh H.-T."/>
            <person name="Chu H.-A."/>
            <person name="Kuo C.-H."/>
        </authorList>
    </citation>
    <scope>NUCLEOTIDE SEQUENCE</scope>
    <source>
        <strain evidence="1">AL20115</strain>
    </source>
</reference>
<accession>A0AAF0ZKA3</accession>
<dbReference type="RefSeq" id="WP_320002169.1">
    <property type="nucleotide sequence ID" value="NZ_CP138348.1"/>
</dbReference>
<proteinExistence type="predicted"/>
<dbReference type="InterPro" id="IPR027417">
    <property type="entry name" value="P-loop_NTPase"/>
</dbReference>
<dbReference type="InterPro" id="IPR005331">
    <property type="entry name" value="Sulfotransferase"/>
</dbReference>
<dbReference type="SUPFAM" id="SSF52540">
    <property type="entry name" value="P-loop containing nucleoside triphosphate hydrolases"/>
    <property type="match status" value="1"/>
</dbReference>
<gene>
    <name evidence="1" type="ORF">SAY89_07365</name>
</gene>
<dbReference type="AlphaFoldDB" id="A0AAF0ZKA3"/>
<dbReference type="Pfam" id="PF03567">
    <property type="entry name" value="Sulfotransfer_2"/>
    <property type="match status" value="1"/>
</dbReference>